<dbReference type="AlphaFoldDB" id="A0A2I0WVJ7"/>
<accession>A0A2I0WVJ7</accession>
<organism evidence="3 4">
    <name type="scientific">Dendrobium catenatum</name>
    <dbReference type="NCBI Taxonomy" id="906689"/>
    <lineage>
        <taxon>Eukaryota</taxon>
        <taxon>Viridiplantae</taxon>
        <taxon>Streptophyta</taxon>
        <taxon>Embryophyta</taxon>
        <taxon>Tracheophyta</taxon>
        <taxon>Spermatophyta</taxon>
        <taxon>Magnoliopsida</taxon>
        <taxon>Liliopsida</taxon>
        <taxon>Asparagales</taxon>
        <taxon>Orchidaceae</taxon>
        <taxon>Epidendroideae</taxon>
        <taxon>Malaxideae</taxon>
        <taxon>Dendrobiinae</taxon>
        <taxon>Dendrobium</taxon>
    </lineage>
</organism>
<dbReference type="Pfam" id="PF20636">
    <property type="entry name" value="SMN_G2-BD"/>
    <property type="match status" value="1"/>
</dbReference>
<dbReference type="Proteomes" id="UP000233837">
    <property type="component" value="Unassembled WGS sequence"/>
</dbReference>
<dbReference type="CDD" id="cd22851">
    <property type="entry name" value="SMN_N"/>
    <property type="match status" value="1"/>
</dbReference>
<sequence>MVKGTELWDDSVLINAFDAAMKSYKVIFIFFPLFQLLSFIDMTRKRPLTSLQFCSSYGSRYFTGCRS</sequence>
<gene>
    <name evidence="3" type="ORF">MA16_Dca010917</name>
</gene>
<evidence type="ECO:0000256" key="1">
    <source>
        <dbReference type="SAM" id="Phobius"/>
    </source>
</evidence>
<evidence type="ECO:0000259" key="2">
    <source>
        <dbReference type="Pfam" id="PF20636"/>
    </source>
</evidence>
<feature type="domain" description="Survival Motor Neuron Gemin2-binding" evidence="2">
    <location>
        <begin position="3"/>
        <end position="25"/>
    </location>
</feature>
<keyword evidence="1" id="KW-0472">Membrane</keyword>
<keyword evidence="1" id="KW-0812">Transmembrane</keyword>
<reference evidence="3 4" key="1">
    <citation type="journal article" date="2016" name="Sci. Rep.">
        <title>The Dendrobium catenatum Lindl. genome sequence provides insights into polysaccharide synthase, floral development and adaptive evolution.</title>
        <authorList>
            <person name="Zhang G.Q."/>
            <person name="Xu Q."/>
            <person name="Bian C."/>
            <person name="Tsai W.C."/>
            <person name="Yeh C.M."/>
            <person name="Liu K.W."/>
            <person name="Yoshida K."/>
            <person name="Zhang L.S."/>
            <person name="Chang S.B."/>
            <person name="Chen F."/>
            <person name="Shi Y."/>
            <person name="Su Y.Y."/>
            <person name="Zhang Y.Q."/>
            <person name="Chen L.J."/>
            <person name="Yin Y."/>
            <person name="Lin M."/>
            <person name="Huang H."/>
            <person name="Deng H."/>
            <person name="Wang Z.W."/>
            <person name="Zhu S.L."/>
            <person name="Zhao X."/>
            <person name="Deng C."/>
            <person name="Niu S.C."/>
            <person name="Huang J."/>
            <person name="Wang M."/>
            <person name="Liu G.H."/>
            <person name="Yang H.J."/>
            <person name="Xiao X.J."/>
            <person name="Hsiao Y.Y."/>
            <person name="Wu W.L."/>
            <person name="Chen Y.Y."/>
            <person name="Mitsuda N."/>
            <person name="Ohme-Takagi M."/>
            <person name="Luo Y.B."/>
            <person name="Van de Peer Y."/>
            <person name="Liu Z.J."/>
        </authorList>
    </citation>
    <scope>NUCLEOTIDE SEQUENCE [LARGE SCALE GENOMIC DNA]</scope>
    <source>
        <tissue evidence="3">The whole plant</tissue>
    </source>
</reference>
<dbReference type="InterPro" id="IPR049481">
    <property type="entry name" value="SMN_G2-BD"/>
</dbReference>
<protein>
    <recommendedName>
        <fullName evidence="2">Survival Motor Neuron Gemin2-binding domain-containing protein</fullName>
    </recommendedName>
</protein>
<dbReference type="EMBL" id="KZ502422">
    <property type="protein sequence ID" value="PKU79689.1"/>
    <property type="molecule type" value="Genomic_DNA"/>
</dbReference>
<evidence type="ECO:0000313" key="4">
    <source>
        <dbReference type="Proteomes" id="UP000233837"/>
    </source>
</evidence>
<reference evidence="3 4" key="2">
    <citation type="journal article" date="2017" name="Nature">
        <title>The Apostasia genome and the evolution of orchids.</title>
        <authorList>
            <person name="Zhang G.Q."/>
            <person name="Liu K.W."/>
            <person name="Li Z."/>
            <person name="Lohaus R."/>
            <person name="Hsiao Y.Y."/>
            <person name="Niu S.C."/>
            <person name="Wang J.Y."/>
            <person name="Lin Y.C."/>
            <person name="Xu Q."/>
            <person name="Chen L.J."/>
            <person name="Yoshida K."/>
            <person name="Fujiwara S."/>
            <person name="Wang Z.W."/>
            <person name="Zhang Y.Q."/>
            <person name="Mitsuda N."/>
            <person name="Wang M."/>
            <person name="Liu G.H."/>
            <person name="Pecoraro L."/>
            <person name="Huang H.X."/>
            <person name="Xiao X.J."/>
            <person name="Lin M."/>
            <person name="Wu X.Y."/>
            <person name="Wu W.L."/>
            <person name="Chen Y.Y."/>
            <person name="Chang S.B."/>
            <person name="Sakamoto S."/>
            <person name="Ohme-Takagi M."/>
            <person name="Yagi M."/>
            <person name="Zeng S.J."/>
            <person name="Shen C.Y."/>
            <person name="Yeh C.M."/>
            <person name="Luo Y.B."/>
            <person name="Tsai W.C."/>
            <person name="Van de Peer Y."/>
            <person name="Liu Z.J."/>
        </authorList>
    </citation>
    <scope>NUCLEOTIDE SEQUENCE [LARGE SCALE GENOMIC DNA]</scope>
    <source>
        <tissue evidence="3">The whole plant</tissue>
    </source>
</reference>
<keyword evidence="1" id="KW-1133">Transmembrane helix</keyword>
<proteinExistence type="predicted"/>
<feature type="transmembrane region" description="Helical" evidence="1">
    <location>
        <begin position="23"/>
        <end position="40"/>
    </location>
</feature>
<keyword evidence="4" id="KW-1185">Reference proteome</keyword>
<name>A0A2I0WVJ7_9ASPA</name>
<evidence type="ECO:0000313" key="3">
    <source>
        <dbReference type="EMBL" id="PKU79689.1"/>
    </source>
</evidence>